<evidence type="ECO:0000313" key="1">
    <source>
        <dbReference type="EMBL" id="KAK9768636.1"/>
    </source>
</evidence>
<reference evidence="1 2" key="1">
    <citation type="submission" date="2023-04" db="EMBL/GenBank/DDBJ databases">
        <title>Genome of Basidiobolus ranarum AG-B5.</title>
        <authorList>
            <person name="Stajich J.E."/>
            <person name="Carter-House D."/>
            <person name="Gryganskyi A."/>
        </authorList>
    </citation>
    <scope>NUCLEOTIDE SEQUENCE [LARGE SCALE GENOMIC DNA]</scope>
    <source>
        <strain evidence="1 2">AG-B5</strain>
    </source>
</reference>
<keyword evidence="2" id="KW-1185">Reference proteome</keyword>
<dbReference type="EMBL" id="JASJQH010000010">
    <property type="protein sequence ID" value="KAK9768636.1"/>
    <property type="molecule type" value="Genomic_DNA"/>
</dbReference>
<evidence type="ECO:0008006" key="3">
    <source>
        <dbReference type="Google" id="ProtNLM"/>
    </source>
</evidence>
<organism evidence="1 2">
    <name type="scientific">Basidiobolus ranarum</name>
    <dbReference type="NCBI Taxonomy" id="34480"/>
    <lineage>
        <taxon>Eukaryota</taxon>
        <taxon>Fungi</taxon>
        <taxon>Fungi incertae sedis</taxon>
        <taxon>Zoopagomycota</taxon>
        <taxon>Entomophthoromycotina</taxon>
        <taxon>Basidiobolomycetes</taxon>
        <taxon>Basidiobolales</taxon>
        <taxon>Basidiobolaceae</taxon>
        <taxon>Basidiobolus</taxon>
    </lineage>
</organism>
<accession>A0ABR2X4H2</accession>
<sequence length="133" mass="15313">MSKFELTETTLVLGFERFFNRLISLLFQDIVIPLDHISQVGLQPEGAEHGFKGFRVGAELPYVYLSGTIYHPFSGEKKEFYHMPSPDTSRVIGLTLRNCTYSRIFMEAPQHLDAKQLVRDIKNAIERVRAHQD</sequence>
<protein>
    <recommendedName>
        <fullName evidence="3">DUF1801 domain-containing protein</fullName>
    </recommendedName>
</protein>
<comment type="caution">
    <text evidence="1">The sequence shown here is derived from an EMBL/GenBank/DDBJ whole genome shotgun (WGS) entry which is preliminary data.</text>
</comment>
<proteinExistence type="predicted"/>
<dbReference type="Proteomes" id="UP001479436">
    <property type="component" value="Unassembled WGS sequence"/>
</dbReference>
<gene>
    <name evidence="1" type="ORF">K7432_000550</name>
</gene>
<evidence type="ECO:0000313" key="2">
    <source>
        <dbReference type="Proteomes" id="UP001479436"/>
    </source>
</evidence>
<name>A0ABR2X4H2_9FUNG</name>